<accession>A0A1G4MGQ8</accession>
<dbReference type="InterPro" id="IPR048519">
    <property type="entry name" value="Gfd2/YDR514C-like_C"/>
</dbReference>
<dbReference type="OMA" id="NKTICFA"/>
<dbReference type="InterPro" id="IPR036397">
    <property type="entry name" value="RNaseH_sf"/>
</dbReference>
<evidence type="ECO:0000256" key="1">
    <source>
        <dbReference type="SAM" id="MobiDB-lite"/>
    </source>
</evidence>
<proteinExistence type="predicted"/>
<sequence>MLRKFVGPKSKRLKMDTRKHRSHSTHMGGPSSAIHVRDGSHPQFTNGHSHGTGQYLTAAANINNHLGGHKTWVSEVEHFKALSTTAYVHNAAQEKFIEEYLTEMRQSYMAQEVRSNEELEAKVEKAEEAWLSAHGVCKVSKSVVEVDNVAIVDLKGKDVCREERVEVSTLSAGPDKKELEKVLRKVRNEHIPKVSPSPSPENFRYLENSIRMLVSKQTICFCVDIEAYESNTKVVTEIGISIYDPRENLYSAVPNFRTYHLIVSESMRLRNNKFVCDYKDCFLQGESMVMTLNSCVEFIQSLINYYMLPRTEPDGTWNRAFVGHNVKGDLRWLSSIGVKIPKDLDHEVLALGHKKKRIGVLDTEKLFRLSYGSKGSSLGKILRLLEIPHAYLHNAGNDAYFTLKLLMHFCDISFRKRLGMDDLYGMAHKIEMWGERDHHEPKILPMSYTLATKEFTNPSLRRKIVSQTEFGGCRFFMDPFQAFKFRGT</sequence>
<feature type="region of interest" description="Disordered" evidence="1">
    <location>
        <begin position="1"/>
        <end position="32"/>
    </location>
</feature>
<name>A0A1G4MGQ8_LACFM</name>
<dbReference type="OrthoDB" id="5953249at2759"/>
<gene>
    <name evidence="3" type="ORF">LAFE_0G01200G</name>
</gene>
<evidence type="ECO:0000313" key="3">
    <source>
        <dbReference type="EMBL" id="SCW03021.1"/>
    </source>
</evidence>
<dbReference type="PANTHER" id="PTHR28083">
    <property type="entry name" value="GOOD FOR FULL DBP5 ACTIVITY PROTEIN 2"/>
    <property type="match status" value="1"/>
</dbReference>
<evidence type="ECO:0000259" key="2">
    <source>
        <dbReference type="Pfam" id="PF21762"/>
    </source>
</evidence>
<dbReference type="SUPFAM" id="SSF53098">
    <property type="entry name" value="Ribonuclease H-like"/>
    <property type="match status" value="1"/>
</dbReference>
<dbReference type="STRING" id="4955.A0A1G4MGQ8"/>
<organism evidence="3 4">
    <name type="scientific">Lachancea fermentati</name>
    <name type="common">Zygosaccharomyces fermentati</name>
    <dbReference type="NCBI Taxonomy" id="4955"/>
    <lineage>
        <taxon>Eukaryota</taxon>
        <taxon>Fungi</taxon>
        <taxon>Dikarya</taxon>
        <taxon>Ascomycota</taxon>
        <taxon>Saccharomycotina</taxon>
        <taxon>Saccharomycetes</taxon>
        <taxon>Saccharomycetales</taxon>
        <taxon>Saccharomycetaceae</taxon>
        <taxon>Lachancea</taxon>
    </lineage>
</organism>
<dbReference type="InterPro" id="IPR040151">
    <property type="entry name" value="Gfd2/YDR514C-like"/>
</dbReference>
<feature type="domain" description="Gfd2/YDR514C-like C-terminal" evidence="2">
    <location>
        <begin position="220"/>
        <end position="408"/>
    </location>
</feature>
<reference evidence="3 4" key="1">
    <citation type="submission" date="2016-03" db="EMBL/GenBank/DDBJ databases">
        <authorList>
            <person name="Devillers H."/>
        </authorList>
    </citation>
    <scope>NUCLEOTIDE SEQUENCE [LARGE SCALE GENOMIC DNA]</scope>
    <source>
        <strain evidence="3">CBS 6772</strain>
    </source>
</reference>
<dbReference type="AlphaFoldDB" id="A0A1G4MGQ8"/>
<dbReference type="InterPro" id="IPR012337">
    <property type="entry name" value="RNaseH-like_sf"/>
</dbReference>
<evidence type="ECO:0000313" key="4">
    <source>
        <dbReference type="Proteomes" id="UP000190831"/>
    </source>
</evidence>
<dbReference type="Proteomes" id="UP000190831">
    <property type="component" value="Chromosome G"/>
</dbReference>
<dbReference type="Pfam" id="PF21762">
    <property type="entry name" value="DEDDh_C"/>
    <property type="match status" value="1"/>
</dbReference>
<feature type="compositionally biased region" description="Basic residues" evidence="1">
    <location>
        <begin position="9"/>
        <end position="24"/>
    </location>
</feature>
<dbReference type="Gene3D" id="3.30.420.10">
    <property type="entry name" value="Ribonuclease H-like superfamily/Ribonuclease H"/>
    <property type="match status" value="1"/>
</dbReference>
<dbReference type="PANTHER" id="PTHR28083:SF1">
    <property type="entry name" value="GOOD FOR FULL DBP5 ACTIVITY PROTEIN 2"/>
    <property type="match status" value="1"/>
</dbReference>
<dbReference type="GO" id="GO:0003676">
    <property type="term" value="F:nucleic acid binding"/>
    <property type="evidence" value="ECO:0007669"/>
    <property type="project" value="InterPro"/>
</dbReference>
<keyword evidence="4" id="KW-1185">Reference proteome</keyword>
<dbReference type="EMBL" id="LT598486">
    <property type="protein sequence ID" value="SCW03021.1"/>
    <property type="molecule type" value="Genomic_DNA"/>
</dbReference>
<protein>
    <submittedName>
        <fullName evidence="3">LAFE_0G01200g1_1</fullName>
    </submittedName>
</protein>
<dbReference type="GO" id="GO:0005634">
    <property type="term" value="C:nucleus"/>
    <property type="evidence" value="ECO:0007669"/>
    <property type="project" value="TreeGrafter"/>
</dbReference>